<dbReference type="Proteomes" id="UP000187209">
    <property type="component" value="Unassembled WGS sequence"/>
</dbReference>
<sequence length="256" mass="29827">MENLEILKEYHSFFSKCFIDNCNIDSEEITETEKNALEELDPDEVFENFSDLVTDLLKFKKQCINTEQADLIKRVNLFEGMIQKLENEVRNHIATEHQLKLLIENYQVKVQELEKINSELIKKTKEKSPKTDEVRPKTLLRSSSSIKALEKEDAKDKQKSENIVVRSKEFKPTHKRTKSDFEALICQTNKKSGQTIKSVKFEYVMAKANKLYSQKSRKSVGKISDIPERKSEKKLKTEKSKHVRSCSDFLAQFKGK</sequence>
<dbReference type="OrthoDB" id="301299at2759"/>
<name>A0A1R2CPA8_9CILI</name>
<feature type="compositionally biased region" description="Basic and acidic residues" evidence="2">
    <location>
        <begin position="225"/>
        <end position="239"/>
    </location>
</feature>
<protein>
    <submittedName>
        <fullName evidence="3">Uncharacterized protein</fullName>
    </submittedName>
</protein>
<accession>A0A1R2CPA8</accession>
<feature type="coiled-coil region" evidence="1">
    <location>
        <begin position="68"/>
        <end position="123"/>
    </location>
</feature>
<proteinExistence type="predicted"/>
<evidence type="ECO:0000313" key="4">
    <source>
        <dbReference type="Proteomes" id="UP000187209"/>
    </source>
</evidence>
<evidence type="ECO:0000313" key="3">
    <source>
        <dbReference type="EMBL" id="OMJ90831.1"/>
    </source>
</evidence>
<organism evidence="3 4">
    <name type="scientific">Stentor coeruleus</name>
    <dbReference type="NCBI Taxonomy" id="5963"/>
    <lineage>
        <taxon>Eukaryota</taxon>
        <taxon>Sar</taxon>
        <taxon>Alveolata</taxon>
        <taxon>Ciliophora</taxon>
        <taxon>Postciliodesmatophora</taxon>
        <taxon>Heterotrichea</taxon>
        <taxon>Heterotrichida</taxon>
        <taxon>Stentoridae</taxon>
        <taxon>Stentor</taxon>
    </lineage>
</organism>
<keyword evidence="4" id="KW-1185">Reference proteome</keyword>
<reference evidence="3 4" key="1">
    <citation type="submission" date="2016-11" db="EMBL/GenBank/DDBJ databases">
        <title>The macronuclear genome of Stentor coeruleus: a giant cell with tiny introns.</title>
        <authorList>
            <person name="Slabodnick M."/>
            <person name="Ruby J.G."/>
            <person name="Reiff S.B."/>
            <person name="Swart E.C."/>
            <person name="Gosai S."/>
            <person name="Prabakaran S."/>
            <person name="Witkowska E."/>
            <person name="Larue G.E."/>
            <person name="Fisher S."/>
            <person name="Freeman R.M."/>
            <person name="Gunawardena J."/>
            <person name="Chu W."/>
            <person name="Stover N.A."/>
            <person name="Gregory B.D."/>
            <person name="Nowacki M."/>
            <person name="Derisi J."/>
            <person name="Roy S.W."/>
            <person name="Marshall W.F."/>
            <person name="Sood P."/>
        </authorList>
    </citation>
    <scope>NUCLEOTIDE SEQUENCE [LARGE SCALE GENOMIC DNA]</scope>
    <source>
        <strain evidence="3">WM001</strain>
    </source>
</reference>
<keyword evidence="1" id="KW-0175">Coiled coil</keyword>
<dbReference type="EMBL" id="MPUH01000094">
    <property type="protein sequence ID" value="OMJ90831.1"/>
    <property type="molecule type" value="Genomic_DNA"/>
</dbReference>
<dbReference type="AlphaFoldDB" id="A0A1R2CPA8"/>
<evidence type="ECO:0000256" key="2">
    <source>
        <dbReference type="SAM" id="MobiDB-lite"/>
    </source>
</evidence>
<feature type="region of interest" description="Disordered" evidence="2">
    <location>
        <begin position="214"/>
        <end position="239"/>
    </location>
</feature>
<gene>
    <name evidence="3" type="ORF">SteCoe_6698</name>
</gene>
<comment type="caution">
    <text evidence="3">The sequence shown here is derived from an EMBL/GenBank/DDBJ whole genome shotgun (WGS) entry which is preliminary data.</text>
</comment>
<evidence type="ECO:0000256" key="1">
    <source>
        <dbReference type="SAM" id="Coils"/>
    </source>
</evidence>